<feature type="domain" description="ABC transporter" evidence="4">
    <location>
        <begin position="4"/>
        <end position="211"/>
    </location>
</feature>
<dbReference type="NCBIfam" id="NF000355">
    <property type="entry name" value="ribo_prot_ABC_F"/>
    <property type="match status" value="1"/>
</dbReference>
<protein>
    <submittedName>
        <fullName evidence="5">Ribosomal protection-like ABC-F family protein</fullName>
    </submittedName>
</protein>
<dbReference type="PROSITE" id="PS50893">
    <property type="entry name" value="ABC_TRANSPORTER_2"/>
    <property type="match status" value="2"/>
</dbReference>
<feature type="compositionally biased region" description="Basic and acidic residues" evidence="3">
    <location>
        <begin position="235"/>
        <end position="248"/>
    </location>
</feature>
<proteinExistence type="predicted"/>
<dbReference type="InterPro" id="IPR017871">
    <property type="entry name" value="ABC_transporter-like_CS"/>
</dbReference>
<keyword evidence="6" id="KW-1185">Reference proteome</keyword>
<dbReference type="PANTHER" id="PTHR42855:SF2">
    <property type="entry name" value="DRUG RESISTANCE ABC TRANSPORTER,ATP-BINDING PROTEIN"/>
    <property type="match status" value="1"/>
</dbReference>
<dbReference type="InterPro" id="IPR027417">
    <property type="entry name" value="P-loop_NTPase"/>
</dbReference>
<organism evidence="5 6">
    <name type="scientific">Lacticaseibacillus jixianensis</name>
    <dbReference type="NCBI Taxonomy" id="2486012"/>
    <lineage>
        <taxon>Bacteria</taxon>
        <taxon>Bacillati</taxon>
        <taxon>Bacillota</taxon>
        <taxon>Bacilli</taxon>
        <taxon>Lactobacillales</taxon>
        <taxon>Lactobacillaceae</taxon>
        <taxon>Lacticaseibacillus</taxon>
    </lineage>
</organism>
<name>A0ABW4BAP5_9LACO</name>
<dbReference type="InterPro" id="IPR003439">
    <property type="entry name" value="ABC_transporter-like_ATP-bd"/>
</dbReference>
<evidence type="ECO:0000256" key="1">
    <source>
        <dbReference type="ARBA" id="ARBA00022741"/>
    </source>
</evidence>
<evidence type="ECO:0000259" key="4">
    <source>
        <dbReference type="PROSITE" id="PS50893"/>
    </source>
</evidence>
<evidence type="ECO:0000313" key="6">
    <source>
        <dbReference type="Proteomes" id="UP001597249"/>
    </source>
</evidence>
<accession>A0ABW4BAP5</accession>
<evidence type="ECO:0000256" key="2">
    <source>
        <dbReference type="ARBA" id="ARBA00022840"/>
    </source>
</evidence>
<dbReference type="CDD" id="cd03221">
    <property type="entry name" value="ABCF_EF-3"/>
    <property type="match status" value="2"/>
</dbReference>
<sequence>MATITLSHLTFGYDGQTELFHDVSFDLDLSWHLGLVGRNGRGKTTLLELMQGQHDYAGKISVPTKLRYFPQPIQDETQLTLYAMQEASTAEQWQLERELNLMHGDPDILWRPFNLLSGGEQTKVRLALLFAEEDGFALIDEPTNHLDAASRELIADYLKTKPGFIVISHDRTFLDAITDHTLAIDKQAITLYAGNYSVYAQERERQNEYERAENAKLKRDIGRLKQSSRAKHDWSLSREGDIHGDPHVKGSGGTGHAGFVTARAARLMKKSKVLEHRMDKAIAGKSQLLKNIEDVPELTINTSPDHHDVYVHVEDFTLSYDGQPLFAPVTFDVRRGERVALAGPNGIGKSSLLHALQGTFTGTLTGTLACPPSLTRSLSRQLYADNTGTIAAFAEAHHLNYQDLLNNLKKLGLERLAFTTPIERLSAGQQKKVELAKSLVTPANLLVWDEPLNYLDLYNQDQLAASLLKSQPTMLFVEHDQAFIDRVATKVITLSPAANP</sequence>
<dbReference type="SUPFAM" id="SSF52540">
    <property type="entry name" value="P-loop containing nucleoside triphosphate hydrolases"/>
    <property type="match status" value="2"/>
</dbReference>
<dbReference type="Proteomes" id="UP001597249">
    <property type="component" value="Unassembled WGS sequence"/>
</dbReference>
<gene>
    <name evidence="5" type="primary">abc-f</name>
    <name evidence="5" type="ORF">ACFQ3L_02775</name>
</gene>
<dbReference type="InterPro" id="IPR051309">
    <property type="entry name" value="ABCF_ATPase"/>
</dbReference>
<dbReference type="RefSeq" id="WP_125584242.1">
    <property type="nucleotide sequence ID" value="NZ_JBHTMO010000006.1"/>
</dbReference>
<dbReference type="EMBL" id="JBHTMO010000006">
    <property type="protein sequence ID" value="MFD1392512.1"/>
    <property type="molecule type" value="Genomic_DNA"/>
</dbReference>
<reference evidence="6" key="1">
    <citation type="journal article" date="2019" name="Int. J. Syst. Evol. Microbiol.">
        <title>The Global Catalogue of Microorganisms (GCM) 10K type strain sequencing project: providing services to taxonomists for standard genome sequencing and annotation.</title>
        <authorList>
            <consortium name="The Broad Institute Genomics Platform"/>
            <consortium name="The Broad Institute Genome Sequencing Center for Infectious Disease"/>
            <person name="Wu L."/>
            <person name="Ma J."/>
        </authorList>
    </citation>
    <scope>NUCLEOTIDE SEQUENCE [LARGE SCALE GENOMIC DNA]</scope>
    <source>
        <strain evidence="6">CCM 8911</strain>
    </source>
</reference>
<feature type="domain" description="ABC transporter" evidence="4">
    <location>
        <begin position="311"/>
        <end position="500"/>
    </location>
</feature>
<evidence type="ECO:0000313" key="5">
    <source>
        <dbReference type="EMBL" id="MFD1392512.1"/>
    </source>
</evidence>
<dbReference type="InterPro" id="IPR003593">
    <property type="entry name" value="AAA+_ATPase"/>
</dbReference>
<evidence type="ECO:0000256" key="3">
    <source>
        <dbReference type="SAM" id="MobiDB-lite"/>
    </source>
</evidence>
<dbReference type="Gene3D" id="3.40.50.300">
    <property type="entry name" value="P-loop containing nucleotide triphosphate hydrolases"/>
    <property type="match status" value="2"/>
</dbReference>
<dbReference type="PROSITE" id="PS00211">
    <property type="entry name" value="ABC_TRANSPORTER_1"/>
    <property type="match status" value="2"/>
</dbReference>
<dbReference type="PANTHER" id="PTHR42855">
    <property type="entry name" value="ABC TRANSPORTER ATP-BINDING SUBUNIT"/>
    <property type="match status" value="1"/>
</dbReference>
<dbReference type="Pfam" id="PF00005">
    <property type="entry name" value="ABC_tran"/>
    <property type="match status" value="2"/>
</dbReference>
<comment type="caution">
    <text evidence="5">The sequence shown here is derived from an EMBL/GenBank/DDBJ whole genome shotgun (WGS) entry which is preliminary data.</text>
</comment>
<keyword evidence="1" id="KW-0547">Nucleotide-binding</keyword>
<dbReference type="SMART" id="SM00382">
    <property type="entry name" value="AAA"/>
    <property type="match status" value="2"/>
</dbReference>
<keyword evidence="2" id="KW-0067">ATP-binding</keyword>
<feature type="region of interest" description="Disordered" evidence="3">
    <location>
        <begin position="235"/>
        <end position="255"/>
    </location>
</feature>